<gene>
    <name evidence="3" type="ORF">NCGR_LOCUS28387</name>
</gene>
<dbReference type="GO" id="GO:0006351">
    <property type="term" value="P:DNA-templated transcription"/>
    <property type="evidence" value="ECO:0007669"/>
    <property type="project" value="InterPro"/>
</dbReference>
<accession>A0A811PEA4</accession>
<protein>
    <recommendedName>
        <fullName evidence="2">DOG1 domain-containing protein</fullName>
    </recommendedName>
</protein>
<sequence length="448" mass="49114">MSMQAAAMRGAPQWLRGLLSEEFFDACAVHPGERKNDKNHFCVDCAAALCRHCLPHEHAHGVLQIWKYASCFVVRVDDLRLFDCTGIQSHTVSDHEVVFLNERTARKRSASAENPCAACARPLSGHDYCSLFCKKKQGDTIVWSKLKSSDCEQYDDKDTHEAQKVGPGQEFLAPVRWLSVSAHRCLPSFPPTPQNQHRLPSGEPTADTNHRRRGLPAATAGMPRPPPPGRGSPGARRPIRDFFAAWLATLRSPLLPLLRRALSSSSSSGSWDDPLSSVAAAVEAHFQAHWSALDAAARQDPARVIAAGDWRSPLELPFLWLGDVHPSLLTSLLRTLSPSPRLLAAVDRVDRRIRAAVPAVSDRLRRAQEAFVAAEATGAADVEAFLEELKGVALEANRLRRGVLSDLVAAAGGYQAALYLEALSRFVLSMHDPEVLRRFDQCRASPGS</sequence>
<dbReference type="AlphaFoldDB" id="A0A811PEA4"/>
<dbReference type="PANTHER" id="PTHR31065:SF59">
    <property type="entry name" value="OS02G0661400 PROTEIN"/>
    <property type="match status" value="1"/>
</dbReference>
<feature type="region of interest" description="Disordered" evidence="1">
    <location>
        <begin position="188"/>
        <end position="235"/>
    </location>
</feature>
<evidence type="ECO:0000313" key="4">
    <source>
        <dbReference type="Proteomes" id="UP000604825"/>
    </source>
</evidence>
<dbReference type="Proteomes" id="UP000604825">
    <property type="component" value="Unassembled WGS sequence"/>
</dbReference>
<organism evidence="3 4">
    <name type="scientific">Miscanthus lutarioriparius</name>
    <dbReference type="NCBI Taxonomy" id="422564"/>
    <lineage>
        <taxon>Eukaryota</taxon>
        <taxon>Viridiplantae</taxon>
        <taxon>Streptophyta</taxon>
        <taxon>Embryophyta</taxon>
        <taxon>Tracheophyta</taxon>
        <taxon>Spermatophyta</taxon>
        <taxon>Magnoliopsida</taxon>
        <taxon>Liliopsida</taxon>
        <taxon>Poales</taxon>
        <taxon>Poaceae</taxon>
        <taxon>PACMAD clade</taxon>
        <taxon>Panicoideae</taxon>
        <taxon>Andropogonodae</taxon>
        <taxon>Andropogoneae</taxon>
        <taxon>Saccharinae</taxon>
        <taxon>Miscanthus</taxon>
    </lineage>
</organism>
<evidence type="ECO:0000259" key="2">
    <source>
        <dbReference type="PROSITE" id="PS51806"/>
    </source>
</evidence>
<dbReference type="GO" id="GO:0043565">
    <property type="term" value="F:sequence-specific DNA binding"/>
    <property type="evidence" value="ECO:0007669"/>
    <property type="project" value="InterPro"/>
</dbReference>
<dbReference type="InterPro" id="IPR006734">
    <property type="entry name" value="PLATZ"/>
</dbReference>
<comment type="caution">
    <text evidence="3">The sequence shown here is derived from an EMBL/GenBank/DDBJ whole genome shotgun (WGS) entry which is preliminary data.</text>
</comment>
<evidence type="ECO:0000313" key="3">
    <source>
        <dbReference type="EMBL" id="CAD6243108.1"/>
    </source>
</evidence>
<keyword evidence="4" id="KW-1185">Reference proteome</keyword>
<dbReference type="PROSITE" id="PS51806">
    <property type="entry name" value="DOG1"/>
    <property type="match status" value="1"/>
</dbReference>
<evidence type="ECO:0000256" key="1">
    <source>
        <dbReference type="SAM" id="MobiDB-lite"/>
    </source>
</evidence>
<dbReference type="OrthoDB" id="724537at2759"/>
<reference evidence="3" key="1">
    <citation type="submission" date="2020-10" db="EMBL/GenBank/DDBJ databases">
        <authorList>
            <person name="Han B."/>
            <person name="Lu T."/>
            <person name="Zhao Q."/>
            <person name="Huang X."/>
            <person name="Zhao Y."/>
        </authorList>
    </citation>
    <scope>NUCLEOTIDE SEQUENCE</scope>
</reference>
<dbReference type="InterPro" id="IPR025422">
    <property type="entry name" value="TGA_domain"/>
</dbReference>
<dbReference type="EMBL" id="CAJGYO010000007">
    <property type="protein sequence ID" value="CAD6243108.1"/>
    <property type="molecule type" value="Genomic_DNA"/>
</dbReference>
<dbReference type="Pfam" id="PF04640">
    <property type="entry name" value="PLATZ"/>
    <property type="match status" value="1"/>
</dbReference>
<dbReference type="Pfam" id="PF14144">
    <property type="entry name" value="DOG1"/>
    <property type="match status" value="1"/>
</dbReference>
<name>A0A811PEA4_9POAL</name>
<dbReference type="PANTHER" id="PTHR31065">
    <property type="entry name" value="PLATZ TRANSCRIPTION FACTOR FAMILY PROTEIN"/>
    <property type="match status" value="1"/>
</dbReference>
<feature type="domain" description="DOG1" evidence="2">
    <location>
        <begin position="236"/>
        <end position="440"/>
    </location>
</feature>
<proteinExistence type="predicted"/>